<sequence>MPDHAENGIRTFPVIIQGGDTRLAALGRAGDEFVLVLAQDAARKEETDSGNGILTSLSVLVSEDPFPGLTMDGRQMIWVKNYSENAGLLEQLEQARVLRPTGSTIPQGLVRLPMAVVVPDESEMAHRCALDGCERFESVETAPRFKRCSLCKRRYYCSTEHQHAHWARHKKDCKDLTAGRYTQVEQRRRAQDELPAPARVEELAEGS</sequence>
<keyword evidence="2 4" id="KW-0863">Zinc-finger</keyword>
<reference evidence="7 8" key="1">
    <citation type="submission" date="2019-03" db="EMBL/GenBank/DDBJ databases">
        <title>Rhodosporidium diobovatum UCD-FST 08-225 genome sequencing, assembly, and annotation.</title>
        <authorList>
            <person name="Fakankun I.U."/>
            <person name="Fristensky B."/>
            <person name="Levin D.B."/>
        </authorList>
    </citation>
    <scope>NUCLEOTIDE SEQUENCE [LARGE SCALE GENOMIC DNA]</scope>
    <source>
        <strain evidence="7 8">UCD-FST 08-225</strain>
    </source>
</reference>
<evidence type="ECO:0000256" key="4">
    <source>
        <dbReference type="PROSITE-ProRule" id="PRU00134"/>
    </source>
</evidence>
<feature type="region of interest" description="Disordered" evidence="5">
    <location>
        <begin position="186"/>
        <end position="207"/>
    </location>
</feature>
<evidence type="ECO:0000256" key="1">
    <source>
        <dbReference type="ARBA" id="ARBA00022723"/>
    </source>
</evidence>
<evidence type="ECO:0000313" key="8">
    <source>
        <dbReference type="Proteomes" id="UP000311382"/>
    </source>
</evidence>
<feature type="domain" description="MYND-type" evidence="6">
    <location>
        <begin position="130"/>
        <end position="173"/>
    </location>
</feature>
<evidence type="ECO:0000259" key="6">
    <source>
        <dbReference type="PROSITE" id="PS50865"/>
    </source>
</evidence>
<keyword evidence="1" id="KW-0479">Metal-binding</keyword>
<dbReference type="OrthoDB" id="3149405at2759"/>
<evidence type="ECO:0000256" key="5">
    <source>
        <dbReference type="SAM" id="MobiDB-lite"/>
    </source>
</evidence>
<dbReference type="SUPFAM" id="SSF144232">
    <property type="entry name" value="HIT/MYND zinc finger-like"/>
    <property type="match status" value="1"/>
</dbReference>
<keyword evidence="8" id="KW-1185">Reference proteome</keyword>
<dbReference type="PROSITE" id="PS50865">
    <property type="entry name" value="ZF_MYND_2"/>
    <property type="match status" value="1"/>
</dbReference>
<dbReference type="AlphaFoldDB" id="A0A5C5G4L2"/>
<name>A0A5C5G4L2_9BASI</name>
<keyword evidence="3" id="KW-0862">Zinc</keyword>
<proteinExistence type="predicted"/>
<comment type="caution">
    <text evidence="7">The sequence shown here is derived from an EMBL/GenBank/DDBJ whole genome shotgun (WGS) entry which is preliminary data.</text>
</comment>
<dbReference type="InterPro" id="IPR002893">
    <property type="entry name" value="Znf_MYND"/>
</dbReference>
<dbReference type="Pfam" id="PF01753">
    <property type="entry name" value="zf-MYND"/>
    <property type="match status" value="1"/>
</dbReference>
<organism evidence="7 8">
    <name type="scientific">Rhodotorula diobovata</name>
    <dbReference type="NCBI Taxonomy" id="5288"/>
    <lineage>
        <taxon>Eukaryota</taxon>
        <taxon>Fungi</taxon>
        <taxon>Dikarya</taxon>
        <taxon>Basidiomycota</taxon>
        <taxon>Pucciniomycotina</taxon>
        <taxon>Microbotryomycetes</taxon>
        <taxon>Sporidiobolales</taxon>
        <taxon>Sporidiobolaceae</taxon>
        <taxon>Rhodotorula</taxon>
    </lineage>
</organism>
<dbReference type="GO" id="GO:0008270">
    <property type="term" value="F:zinc ion binding"/>
    <property type="evidence" value="ECO:0007669"/>
    <property type="project" value="UniProtKB-KW"/>
</dbReference>
<protein>
    <recommendedName>
        <fullName evidence="6">MYND-type domain-containing protein</fullName>
    </recommendedName>
</protein>
<evidence type="ECO:0000313" key="7">
    <source>
        <dbReference type="EMBL" id="TNY23322.1"/>
    </source>
</evidence>
<evidence type="ECO:0000256" key="3">
    <source>
        <dbReference type="ARBA" id="ARBA00022833"/>
    </source>
</evidence>
<dbReference type="STRING" id="5288.A0A5C5G4L2"/>
<dbReference type="Gene3D" id="6.10.140.2220">
    <property type="match status" value="1"/>
</dbReference>
<accession>A0A5C5G4L2</accession>
<dbReference type="EMBL" id="SOZI01000012">
    <property type="protein sequence ID" value="TNY23322.1"/>
    <property type="molecule type" value="Genomic_DNA"/>
</dbReference>
<dbReference type="Proteomes" id="UP000311382">
    <property type="component" value="Unassembled WGS sequence"/>
</dbReference>
<evidence type="ECO:0000256" key="2">
    <source>
        <dbReference type="ARBA" id="ARBA00022771"/>
    </source>
</evidence>
<gene>
    <name evidence="7" type="ORF">DMC30DRAFT_32076</name>
</gene>